<evidence type="ECO:0000313" key="2">
    <source>
        <dbReference type="Proteomes" id="UP000225889"/>
    </source>
</evidence>
<protein>
    <submittedName>
        <fullName evidence="1">Uncharacterized protein</fullName>
    </submittedName>
</protein>
<organism evidence="1 2">
    <name type="scientific">Pseudobutyrivibrio ruminis</name>
    <dbReference type="NCBI Taxonomy" id="46206"/>
    <lineage>
        <taxon>Bacteria</taxon>
        <taxon>Bacillati</taxon>
        <taxon>Bacillota</taxon>
        <taxon>Clostridia</taxon>
        <taxon>Lachnospirales</taxon>
        <taxon>Lachnospiraceae</taxon>
        <taxon>Pseudobutyrivibrio</taxon>
    </lineage>
</organism>
<dbReference type="EMBL" id="PDYF01000002">
    <property type="protein sequence ID" value="PHU36554.1"/>
    <property type="molecule type" value="Genomic_DNA"/>
</dbReference>
<comment type="caution">
    <text evidence="1">The sequence shown here is derived from an EMBL/GenBank/DDBJ whole genome shotgun (WGS) entry which is preliminary data.</text>
</comment>
<dbReference type="AlphaFoldDB" id="A0A2G3DZY3"/>
<sequence>MAGRPKKEDSRDNQYRVRLNDDENEMLDYVSHMTEKAKSEVFRQALTELYQKTKLAEARRDFAEEFSDDEDYEPSWEEEHVSLQRAIACPYCGHTHMMDFSDDCSSTSYERSMGPEVLYEFDYEEYACDSCGKLFRVKGYISEYPMGCYNHEEIDVEPIDDEEEG</sequence>
<accession>A0A2G3DZY3</accession>
<reference evidence="1 2" key="1">
    <citation type="submission" date="2017-10" db="EMBL/GenBank/DDBJ databases">
        <title>Resolving the taxonomy of Roseburia spp., Eubacterium rectale and Agathobacter spp. through phylogenomic analysis.</title>
        <authorList>
            <person name="Sheridan P.O."/>
            <person name="Walker A.W."/>
            <person name="Duncan S.H."/>
            <person name="Scott K.P."/>
            <person name="Toole P.W.O."/>
            <person name="Luis P."/>
            <person name="Flint H.J."/>
        </authorList>
    </citation>
    <scope>NUCLEOTIDE SEQUENCE [LARGE SCALE GENOMIC DNA]</scope>
    <source>
        <strain evidence="1 2">JK626</strain>
    </source>
</reference>
<gene>
    <name evidence="1" type="ORF">CSX01_00330</name>
</gene>
<dbReference type="RefSeq" id="WP_099391023.1">
    <property type="nucleotide sequence ID" value="NZ_PDYF01000002.1"/>
</dbReference>
<name>A0A2G3DZY3_9FIRM</name>
<dbReference type="Proteomes" id="UP000225889">
    <property type="component" value="Unassembled WGS sequence"/>
</dbReference>
<reference evidence="1 2" key="2">
    <citation type="submission" date="2017-10" db="EMBL/GenBank/DDBJ databases">
        <authorList>
            <person name="Banno H."/>
            <person name="Chua N.-H."/>
        </authorList>
    </citation>
    <scope>NUCLEOTIDE SEQUENCE [LARGE SCALE GENOMIC DNA]</scope>
    <source>
        <strain evidence="1 2">JK626</strain>
    </source>
</reference>
<evidence type="ECO:0000313" key="1">
    <source>
        <dbReference type="EMBL" id="PHU36554.1"/>
    </source>
</evidence>
<proteinExistence type="predicted"/>